<protein>
    <submittedName>
        <fullName evidence="1">Uncharacterized protein</fullName>
    </submittedName>
</protein>
<accession>A0A0F9IXP9</accession>
<dbReference type="AlphaFoldDB" id="A0A0F9IXP9"/>
<organism evidence="1">
    <name type="scientific">marine sediment metagenome</name>
    <dbReference type="NCBI Taxonomy" id="412755"/>
    <lineage>
        <taxon>unclassified sequences</taxon>
        <taxon>metagenomes</taxon>
        <taxon>ecological metagenomes</taxon>
    </lineage>
</organism>
<proteinExistence type="predicted"/>
<comment type="caution">
    <text evidence="1">The sequence shown here is derived from an EMBL/GenBank/DDBJ whole genome shotgun (WGS) entry which is preliminary data.</text>
</comment>
<gene>
    <name evidence="1" type="ORF">LCGC14_1824290</name>
</gene>
<evidence type="ECO:0000313" key="1">
    <source>
        <dbReference type="EMBL" id="KKL98445.1"/>
    </source>
</evidence>
<name>A0A0F9IXP9_9ZZZZ</name>
<dbReference type="EMBL" id="LAZR01017921">
    <property type="protein sequence ID" value="KKL98445.1"/>
    <property type="molecule type" value="Genomic_DNA"/>
</dbReference>
<reference evidence="1" key="1">
    <citation type="journal article" date="2015" name="Nature">
        <title>Complex archaea that bridge the gap between prokaryotes and eukaryotes.</title>
        <authorList>
            <person name="Spang A."/>
            <person name="Saw J.H."/>
            <person name="Jorgensen S.L."/>
            <person name="Zaremba-Niedzwiedzka K."/>
            <person name="Martijn J."/>
            <person name="Lind A.E."/>
            <person name="van Eijk R."/>
            <person name="Schleper C."/>
            <person name="Guy L."/>
            <person name="Ettema T.J."/>
        </authorList>
    </citation>
    <scope>NUCLEOTIDE SEQUENCE</scope>
</reference>
<sequence>MENLVPCKMCMKNFDYSPGRDGAARQFCDLCRLSVDEADLKRIEEEMIVEGNRYLMDASKRKEEYDPLDILVDGNMPEFESDADRFVCAMEMATFLRRQKGGFCGMEKCTSELLEHLGPVHA</sequence>
<feature type="non-terminal residue" evidence="1">
    <location>
        <position position="122"/>
    </location>
</feature>